<organism evidence="2 3">
    <name type="scientific">Virgisporangium aurantiacum</name>
    <dbReference type="NCBI Taxonomy" id="175570"/>
    <lineage>
        <taxon>Bacteria</taxon>
        <taxon>Bacillati</taxon>
        <taxon>Actinomycetota</taxon>
        <taxon>Actinomycetes</taxon>
        <taxon>Micromonosporales</taxon>
        <taxon>Micromonosporaceae</taxon>
        <taxon>Virgisporangium</taxon>
    </lineage>
</organism>
<comment type="caution">
    <text evidence="2">The sequence shown here is derived from an EMBL/GenBank/DDBJ whole genome shotgun (WGS) entry which is preliminary data.</text>
</comment>
<dbReference type="Proteomes" id="UP000612585">
    <property type="component" value="Unassembled WGS sequence"/>
</dbReference>
<protein>
    <recommendedName>
        <fullName evidence="1">Carrier domain-containing protein</fullName>
    </recommendedName>
</protein>
<evidence type="ECO:0000313" key="2">
    <source>
        <dbReference type="EMBL" id="GIJ54807.1"/>
    </source>
</evidence>
<dbReference type="SUPFAM" id="SSF47336">
    <property type="entry name" value="ACP-like"/>
    <property type="match status" value="1"/>
</dbReference>
<reference evidence="2" key="1">
    <citation type="submission" date="2021-01" db="EMBL/GenBank/DDBJ databases">
        <title>Whole genome shotgun sequence of Virgisporangium aurantiacum NBRC 16421.</title>
        <authorList>
            <person name="Komaki H."/>
            <person name="Tamura T."/>
        </authorList>
    </citation>
    <scope>NUCLEOTIDE SEQUENCE</scope>
    <source>
        <strain evidence="2">NBRC 16421</strain>
    </source>
</reference>
<evidence type="ECO:0000313" key="3">
    <source>
        <dbReference type="Proteomes" id="UP000612585"/>
    </source>
</evidence>
<proteinExistence type="predicted"/>
<dbReference type="EMBL" id="BOPG01000012">
    <property type="protein sequence ID" value="GIJ54807.1"/>
    <property type="molecule type" value="Genomic_DNA"/>
</dbReference>
<dbReference type="PROSITE" id="PS50075">
    <property type="entry name" value="CARRIER"/>
    <property type="match status" value="1"/>
</dbReference>
<dbReference type="Pfam" id="PF00550">
    <property type="entry name" value="PP-binding"/>
    <property type="match status" value="1"/>
</dbReference>
<dbReference type="InterPro" id="IPR036736">
    <property type="entry name" value="ACP-like_sf"/>
</dbReference>
<keyword evidence="3" id="KW-1185">Reference proteome</keyword>
<dbReference type="Gene3D" id="1.10.1200.10">
    <property type="entry name" value="ACP-like"/>
    <property type="match status" value="1"/>
</dbReference>
<evidence type="ECO:0000259" key="1">
    <source>
        <dbReference type="PROSITE" id="PS50075"/>
    </source>
</evidence>
<feature type="domain" description="Carrier" evidence="1">
    <location>
        <begin position="3"/>
        <end position="81"/>
    </location>
</feature>
<gene>
    <name evidence="2" type="ORF">Vau01_023230</name>
</gene>
<dbReference type="AlphaFoldDB" id="A0A8J4E098"/>
<name>A0A8J4E098_9ACTN</name>
<sequence>MPALTTEVWTAVHDVLATILPTVRRTEVTGDKHLRDLGADSVDRVEIIVSLTERLGVDEPLSTFSSVRDLDELVALLADRRP</sequence>
<dbReference type="InterPro" id="IPR009081">
    <property type="entry name" value="PP-bd_ACP"/>
</dbReference>
<accession>A0A8J4E098</accession>